<comment type="subcellular location">
    <subcellularLocation>
        <location evidence="1 8">Cell membrane</location>
        <topology evidence="1 8">Multi-pass membrane protein</topology>
    </subcellularLocation>
</comment>
<comment type="similarity">
    <text evidence="2 8">Belongs to the 4-toluene sulfonate uptake permease (TSUP) (TC 2.A.102) family.</text>
</comment>
<reference evidence="9 10" key="1">
    <citation type="journal article" date="2011" name="Int. J. Syst. Evol. Microbiol.">
        <title>Zhongshania antarctica gen. nov., sp. nov. and Zhongshania guokunii sp. nov., gammaproteobacteria respectively isolated from coastal attached (fast) ice and surface seawater of the Antarctic.</title>
        <authorList>
            <person name="Li H.J."/>
            <person name="Zhang X.Y."/>
            <person name="Chen C.X."/>
            <person name="Zhang Y.J."/>
            <person name="Gao Z.M."/>
            <person name="Yu Y."/>
            <person name="Chen X.L."/>
            <person name="Chen B."/>
            <person name="Zhang Y.Z."/>
        </authorList>
    </citation>
    <scope>NUCLEOTIDE SEQUENCE [LARGE SCALE GENOMIC DNA]</scope>
    <source>
        <strain evidence="9 10">R06B22</strain>
    </source>
</reference>
<dbReference type="InterPro" id="IPR052017">
    <property type="entry name" value="TSUP"/>
</dbReference>
<evidence type="ECO:0000256" key="6">
    <source>
        <dbReference type="ARBA" id="ARBA00022989"/>
    </source>
</evidence>
<gene>
    <name evidence="9" type="ORF">AB4875_07620</name>
</gene>
<keyword evidence="7 8" id="KW-0472">Membrane</keyword>
<keyword evidence="3" id="KW-0813">Transport</keyword>
<keyword evidence="4 8" id="KW-1003">Cell membrane</keyword>
<organism evidence="9 10">
    <name type="scientific">Zhongshania arctica</name>
    <dbReference type="NCBI Taxonomy" id="3238302"/>
    <lineage>
        <taxon>Bacteria</taxon>
        <taxon>Pseudomonadati</taxon>
        <taxon>Pseudomonadota</taxon>
        <taxon>Gammaproteobacteria</taxon>
        <taxon>Cellvibrionales</taxon>
        <taxon>Spongiibacteraceae</taxon>
        <taxon>Zhongshania</taxon>
    </lineage>
</organism>
<proteinExistence type="inferred from homology"/>
<name>A0ABV3TVV8_9GAMM</name>
<feature type="transmembrane region" description="Helical" evidence="8">
    <location>
        <begin position="7"/>
        <end position="28"/>
    </location>
</feature>
<dbReference type="InterPro" id="IPR002781">
    <property type="entry name" value="TM_pro_TauE-like"/>
</dbReference>
<evidence type="ECO:0000256" key="1">
    <source>
        <dbReference type="ARBA" id="ARBA00004651"/>
    </source>
</evidence>
<evidence type="ECO:0000256" key="4">
    <source>
        <dbReference type="ARBA" id="ARBA00022475"/>
    </source>
</evidence>
<evidence type="ECO:0000256" key="2">
    <source>
        <dbReference type="ARBA" id="ARBA00009142"/>
    </source>
</evidence>
<feature type="transmembrane region" description="Helical" evidence="8">
    <location>
        <begin position="241"/>
        <end position="258"/>
    </location>
</feature>
<protein>
    <recommendedName>
        <fullName evidence="8">Probable membrane transporter protein</fullName>
    </recommendedName>
</protein>
<dbReference type="Proteomes" id="UP001557484">
    <property type="component" value="Unassembled WGS sequence"/>
</dbReference>
<evidence type="ECO:0000256" key="8">
    <source>
        <dbReference type="RuleBase" id="RU363041"/>
    </source>
</evidence>
<keyword evidence="6 8" id="KW-1133">Transmembrane helix</keyword>
<evidence type="ECO:0000313" key="9">
    <source>
        <dbReference type="EMBL" id="MEX1665354.1"/>
    </source>
</evidence>
<evidence type="ECO:0000256" key="7">
    <source>
        <dbReference type="ARBA" id="ARBA00023136"/>
    </source>
</evidence>
<evidence type="ECO:0000256" key="5">
    <source>
        <dbReference type="ARBA" id="ARBA00022692"/>
    </source>
</evidence>
<dbReference type="Pfam" id="PF01925">
    <property type="entry name" value="TauE"/>
    <property type="match status" value="1"/>
</dbReference>
<feature type="transmembrane region" description="Helical" evidence="8">
    <location>
        <begin position="86"/>
        <end position="105"/>
    </location>
</feature>
<dbReference type="PANTHER" id="PTHR30269">
    <property type="entry name" value="TRANSMEMBRANE PROTEIN YFCA"/>
    <property type="match status" value="1"/>
</dbReference>
<keyword evidence="10" id="KW-1185">Reference proteome</keyword>
<dbReference type="EMBL" id="JBFRYB010000001">
    <property type="protein sequence ID" value="MEX1665354.1"/>
    <property type="molecule type" value="Genomic_DNA"/>
</dbReference>
<feature type="transmembrane region" description="Helical" evidence="8">
    <location>
        <begin position="150"/>
        <end position="175"/>
    </location>
</feature>
<accession>A0ABV3TVV8</accession>
<dbReference type="PANTHER" id="PTHR30269:SF0">
    <property type="entry name" value="MEMBRANE TRANSPORTER PROTEIN YFCA-RELATED"/>
    <property type="match status" value="1"/>
</dbReference>
<evidence type="ECO:0000313" key="10">
    <source>
        <dbReference type="Proteomes" id="UP001557484"/>
    </source>
</evidence>
<dbReference type="RefSeq" id="WP_368375458.1">
    <property type="nucleotide sequence ID" value="NZ_JBFRYB010000001.1"/>
</dbReference>
<feature type="transmembrane region" description="Helical" evidence="8">
    <location>
        <begin position="187"/>
        <end position="206"/>
    </location>
</feature>
<keyword evidence="5 8" id="KW-0812">Transmembrane</keyword>
<feature type="transmembrane region" description="Helical" evidence="8">
    <location>
        <begin position="212"/>
        <end position="234"/>
    </location>
</feature>
<sequence>MFELNSVYSLSPAFAALLVLIGLVAGVINTLAGGGSNLTLPALMLMGLPADVANATNRLGVLMQSLAAAKDFDRRGQLVRHDLWNILKPTLLGSLLGAVIAAFAPSEWLKPALLMAMVSMALLILIRPSIIAPPLGTEALAMADSPNSAWTLFFAGVYGGFVQAGVGFILIAALAGSLRYDLVKTNAIKMVCTAALTMAALAVFIWQGLVAWVPGMILAVGTVVGAKIGVRIAITASPAGLKWFLFIMTVMASAAALLKD</sequence>
<evidence type="ECO:0000256" key="3">
    <source>
        <dbReference type="ARBA" id="ARBA00022448"/>
    </source>
</evidence>
<comment type="caution">
    <text evidence="9">The sequence shown here is derived from an EMBL/GenBank/DDBJ whole genome shotgun (WGS) entry which is preliminary data.</text>
</comment>